<proteinExistence type="evidence at transcript level"/>
<feature type="compositionally biased region" description="Basic and acidic residues" evidence="1">
    <location>
        <begin position="32"/>
        <end position="67"/>
    </location>
</feature>
<evidence type="ECO:0000256" key="1">
    <source>
        <dbReference type="SAM" id="MobiDB-lite"/>
    </source>
</evidence>
<feature type="compositionally biased region" description="Acidic residues" evidence="1">
    <location>
        <begin position="1"/>
        <end position="31"/>
    </location>
</feature>
<feature type="region of interest" description="Disordered" evidence="1">
    <location>
        <begin position="1"/>
        <end position="67"/>
    </location>
</feature>
<dbReference type="AlphaFoldDB" id="R4UNC8"/>
<evidence type="ECO:0000313" key="2">
    <source>
        <dbReference type="EMBL" id="AGM32660.1"/>
    </source>
</evidence>
<dbReference type="EMBL" id="KC740836">
    <property type="protein sequence ID" value="AGM32660.1"/>
    <property type="molecule type" value="mRNA"/>
</dbReference>
<feature type="non-terminal residue" evidence="2">
    <location>
        <position position="291"/>
    </location>
</feature>
<sequence length="291" mass="34421">MSTDLDLIEFDDLAEQEEAEDEKEVDPDFSDFELRSIDSSSKHEYPAKRDDDVNLYDDTKSSNKDKILEDETQQKDNDLNISEVKNDELELNDDMILAIDKPDLEFEMLGRRIVVEDEDGELFVEPRVTIEMPLELFDKHAEYKQRGKEYLNALPHNKVGFSGYKLILTKEGVDYKFLVDEHGQLILPNMYSVFETFHFINGDFKTKDKNRIKCWVKWPKLKIEVEKEYRILHAGQMGRSIINEWIFLKIKSGYYFEWRNGKKKDHLRVGCWTSDNVHTSPSPELKQRKYF</sequence>
<organism evidence="2">
    <name type="scientific">Coptotermes formosanus</name>
    <name type="common">Formosan subterranean termite</name>
    <dbReference type="NCBI Taxonomy" id="36987"/>
    <lineage>
        <taxon>Eukaryota</taxon>
        <taxon>Metazoa</taxon>
        <taxon>Ecdysozoa</taxon>
        <taxon>Arthropoda</taxon>
        <taxon>Hexapoda</taxon>
        <taxon>Insecta</taxon>
        <taxon>Pterygota</taxon>
        <taxon>Neoptera</taxon>
        <taxon>Polyneoptera</taxon>
        <taxon>Dictyoptera</taxon>
        <taxon>Blattodea</taxon>
        <taxon>Blattoidea</taxon>
        <taxon>Termitoidae</taxon>
        <taxon>Rhinotermitidae</taxon>
        <taxon>Coptotermes</taxon>
    </lineage>
</organism>
<protein>
    <submittedName>
        <fullName evidence="2">Uncharacterized protein</fullName>
    </submittedName>
</protein>
<reference evidence="2" key="1">
    <citation type="submission" date="2013-03" db="EMBL/GenBank/DDBJ databases">
        <title>Immune-Related transcriptome of Coptotermes formosanus Shiraki workers: the defense mechanism.</title>
        <authorList>
            <person name="Hussain A."/>
            <person name="Li Y.F."/>
            <person name="Wen S.Y."/>
        </authorList>
    </citation>
    <scope>NUCLEOTIDE SEQUENCE</scope>
</reference>
<accession>R4UNC8</accession>
<name>R4UNC8_COPFO</name>